<organism evidence="8 9">
    <name type="scientific">Niabella soli DSM 19437</name>
    <dbReference type="NCBI Taxonomy" id="929713"/>
    <lineage>
        <taxon>Bacteria</taxon>
        <taxon>Pseudomonadati</taxon>
        <taxon>Bacteroidota</taxon>
        <taxon>Chitinophagia</taxon>
        <taxon>Chitinophagales</taxon>
        <taxon>Chitinophagaceae</taxon>
        <taxon>Niabella</taxon>
    </lineage>
</organism>
<evidence type="ECO:0000256" key="2">
    <source>
        <dbReference type="ARBA" id="ARBA00006275"/>
    </source>
</evidence>
<sequence>MKTRQLIYIILLLALGSSCKKVLDRTPQDAITDLNFWSSVDNLKLFCNNFYSRLSVPGSTSDNQSDNAIPNSPNSFLYSQTVVPASGGGWAYGDWSYIKNANYFLARYQQVMDDPALINRYVGEIKFFRAYEYFNKVKAFGDVPWINKDLNINDSAFLYKTRTPRQTVIDSVIADLNFAAANLPVPASTELGRLNKYAAFQMLARVALYQGTWMKYRNISGWQNYLTAAVNAAKQVMQSGLYSIPRPAALYYYKNGDLVDAKTGTYATRDYPLYYREQFITEDLTGNKECVMPKIYVVNVLTSGLSRSVNEANVGVSKDLIEDFLCDDGLPIALSPRYKGDDSASIEFQNRDPRLRNMIDNRFLPNNMNNNSLVSNYLSPVASSTPTGYMASKFRSPITKQNEANQTTYDMFVFRYAEVLLTYAEALAELGTISQTDLDNSINLLRARLDEPSLPGGIMPRLTLNPPADPNATTIAGKSRYGYAVSPLIYEIRRERRIELAFEGFRWDDIVRWNAGKLIENPKTVYGIVASQNVRNEYNSYYNSNVFTGVNLTTINDWDGKSKQVIAPYTIPMRVWNDKLYLNPIPTDQINLGKGSLTQNPGWQ</sequence>
<dbReference type="EMBL" id="CP007035">
    <property type="protein sequence ID" value="AHF15800.1"/>
    <property type="molecule type" value="Genomic_DNA"/>
</dbReference>
<comment type="subcellular location">
    <subcellularLocation>
        <location evidence="1">Cell outer membrane</location>
    </subcellularLocation>
</comment>
<dbReference type="GO" id="GO:0009279">
    <property type="term" value="C:cell outer membrane"/>
    <property type="evidence" value="ECO:0007669"/>
    <property type="project" value="UniProtKB-SubCell"/>
</dbReference>
<dbReference type="InterPro" id="IPR011990">
    <property type="entry name" value="TPR-like_helical_dom_sf"/>
</dbReference>
<keyword evidence="5" id="KW-0998">Cell outer membrane</keyword>
<gene>
    <name evidence="8" type="ORF">NIASO_12780</name>
</gene>
<evidence type="ECO:0000259" key="6">
    <source>
        <dbReference type="Pfam" id="PF07980"/>
    </source>
</evidence>
<accession>W0EYA8</accession>
<dbReference type="Pfam" id="PF14322">
    <property type="entry name" value="SusD-like_3"/>
    <property type="match status" value="1"/>
</dbReference>
<dbReference type="KEGG" id="nso:NIASO_12780"/>
<evidence type="ECO:0000256" key="5">
    <source>
        <dbReference type="ARBA" id="ARBA00023237"/>
    </source>
</evidence>
<keyword evidence="4" id="KW-0472">Membrane</keyword>
<dbReference type="InterPro" id="IPR012944">
    <property type="entry name" value="SusD_RagB_dom"/>
</dbReference>
<dbReference type="InterPro" id="IPR033985">
    <property type="entry name" value="SusD-like_N"/>
</dbReference>
<dbReference type="Gene3D" id="1.25.40.390">
    <property type="match status" value="1"/>
</dbReference>
<dbReference type="Proteomes" id="UP000003586">
    <property type="component" value="Chromosome"/>
</dbReference>
<dbReference type="RefSeq" id="WP_008586075.1">
    <property type="nucleotide sequence ID" value="NZ_CP007035.1"/>
</dbReference>
<evidence type="ECO:0000256" key="1">
    <source>
        <dbReference type="ARBA" id="ARBA00004442"/>
    </source>
</evidence>
<evidence type="ECO:0000313" key="9">
    <source>
        <dbReference type="Proteomes" id="UP000003586"/>
    </source>
</evidence>
<comment type="similarity">
    <text evidence="2">Belongs to the SusD family.</text>
</comment>
<evidence type="ECO:0000256" key="4">
    <source>
        <dbReference type="ARBA" id="ARBA00023136"/>
    </source>
</evidence>
<evidence type="ECO:0000313" key="8">
    <source>
        <dbReference type="EMBL" id="AHF15800.1"/>
    </source>
</evidence>
<keyword evidence="3" id="KW-0732">Signal</keyword>
<dbReference type="Pfam" id="PF07980">
    <property type="entry name" value="SusD_RagB"/>
    <property type="match status" value="1"/>
</dbReference>
<feature type="domain" description="RagB/SusD" evidence="6">
    <location>
        <begin position="312"/>
        <end position="603"/>
    </location>
</feature>
<dbReference type="eggNOG" id="COG0457">
    <property type="taxonomic scope" value="Bacteria"/>
</dbReference>
<dbReference type="AlphaFoldDB" id="W0EYA8"/>
<keyword evidence="9" id="KW-1185">Reference proteome</keyword>
<feature type="domain" description="SusD-like N-terminal" evidence="7">
    <location>
        <begin position="56"/>
        <end position="208"/>
    </location>
</feature>
<proteinExistence type="inferred from homology"/>
<evidence type="ECO:0000259" key="7">
    <source>
        <dbReference type="Pfam" id="PF14322"/>
    </source>
</evidence>
<evidence type="ECO:0000256" key="3">
    <source>
        <dbReference type="ARBA" id="ARBA00022729"/>
    </source>
</evidence>
<dbReference type="PROSITE" id="PS51257">
    <property type="entry name" value="PROKAR_LIPOPROTEIN"/>
    <property type="match status" value="1"/>
</dbReference>
<protein>
    <submittedName>
        <fullName evidence="8">Starch-binding protein</fullName>
    </submittedName>
</protein>
<dbReference type="HOGENOM" id="CLU_015553_0_1_10"/>
<dbReference type="STRING" id="929713.NIASO_12780"/>
<dbReference type="SUPFAM" id="SSF48452">
    <property type="entry name" value="TPR-like"/>
    <property type="match status" value="1"/>
</dbReference>
<reference evidence="8 9" key="1">
    <citation type="submission" date="2013-12" db="EMBL/GenBank/DDBJ databases">
        <authorList>
            <consortium name="DOE Joint Genome Institute"/>
            <person name="Eisen J."/>
            <person name="Huntemann M."/>
            <person name="Han J."/>
            <person name="Chen A."/>
            <person name="Kyrpides N."/>
            <person name="Mavromatis K."/>
            <person name="Markowitz V."/>
            <person name="Palaniappan K."/>
            <person name="Ivanova N."/>
            <person name="Schaumberg A."/>
            <person name="Pati A."/>
            <person name="Liolios K."/>
            <person name="Nordberg H.P."/>
            <person name="Cantor M.N."/>
            <person name="Hua S.X."/>
            <person name="Woyke T."/>
        </authorList>
    </citation>
    <scope>NUCLEOTIDE SEQUENCE [LARGE SCALE GENOMIC DNA]</scope>
    <source>
        <strain evidence="9">DSM 19437</strain>
    </source>
</reference>
<name>W0EYA8_9BACT</name>
<dbReference type="OrthoDB" id="5694214at2"/>